<dbReference type="Proteomes" id="UP000504607">
    <property type="component" value="Unplaced"/>
</dbReference>
<dbReference type="GO" id="GO:0016740">
    <property type="term" value="F:transferase activity"/>
    <property type="evidence" value="ECO:0007669"/>
    <property type="project" value="UniProtKB-KW"/>
</dbReference>
<gene>
    <name evidence="3" type="primary">LOC105037013</name>
</gene>
<comment type="similarity">
    <text evidence="1">Belongs to the plant acyltransferase family.</text>
</comment>
<dbReference type="OrthoDB" id="444127at2759"/>
<dbReference type="RefSeq" id="XP_010911019.1">
    <property type="nucleotide sequence ID" value="XM_010912717.3"/>
</dbReference>
<dbReference type="Gene3D" id="3.30.559.10">
    <property type="entry name" value="Chloramphenicol acetyltransferase-like domain"/>
    <property type="match status" value="2"/>
</dbReference>
<dbReference type="InterPro" id="IPR023213">
    <property type="entry name" value="CAT-like_dom_sf"/>
</dbReference>
<evidence type="ECO:0000313" key="2">
    <source>
        <dbReference type="Proteomes" id="UP000504607"/>
    </source>
</evidence>
<dbReference type="AlphaFoldDB" id="A0A6I9QKK7"/>
<dbReference type="PANTHER" id="PTHR31147:SF2">
    <property type="entry name" value="OS01G0615300 PROTEIN"/>
    <property type="match status" value="1"/>
</dbReference>
<dbReference type="InParanoid" id="A0A6I9QKK7"/>
<name>A0A6I9QKK7_ELAGV</name>
<evidence type="ECO:0000313" key="3">
    <source>
        <dbReference type="RefSeq" id="XP_010911019.1"/>
    </source>
</evidence>
<protein>
    <submittedName>
        <fullName evidence="3">Acyl transferase 5</fullName>
    </submittedName>
</protein>
<dbReference type="KEGG" id="egu:105037013"/>
<organism evidence="2 3">
    <name type="scientific">Elaeis guineensis var. tenera</name>
    <name type="common">Oil palm</name>
    <dbReference type="NCBI Taxonomy" id="51953"/>
    <lineage>
        <taxon>Eukaryota</taxon>
        <taxon>Viridiplantae</taxon>
        <taxon>Streptophyta</taxon>
        <taxon>Embryophyta</taxon>
        <taxon>Tracheophyta</taxon>
        <taxon>Spermatophyta</taxon>
        <taxon>Magnoliopsida</taxon>
        <taxon>Liliopsida</taxon>
        <taxon>Arecaceae</taxon>
        <taxon>Arecoideae</taxon>
        <taxon>Cocoseae</taxon>
        <taxon>Elaeidinae</taxon>
        <taxon>Elaeis</taxon>
    </lineage>
</organism>
<dbReference type="PANTHER" id="PTHR31147">
    <property type="entry name" value="ACYL TRANSFERASE 4"/>
    <property type="match status" value="1"/>
</dbReference>
<dbReference type="GeneID" id="105037013"/>
<accession>A0A6I9QKK7</accession>
<dbReference type="Pfam" id="PF02458">
    <property type="entry name" value="Transferase"/>
    <property type="match status" value="1"/>
</dbReference>
<reference evidence="3" key="1">
    <citation type="submission" date="2025-08" db="UniProtKB">
        <authorList>
            <consortium name="RefSeq"/>
        </authorList>
    </citation>
    <scope>IDENTIFICATION</scope>
</reference>
<evidence type="ECO:0000256" key="1">
    <source>
        <dbReference type="ARBA" id="ARBA00009861"/>
    </source>
</evidence>
<keyword evidence="3" id="KW-0808">Transferase</keyword>
<dbReference type="InterPro" id="IPR050898">
    <property type="entry name" value="Plant_acyltransferase"/>
</dbReference>
<proteinExistence type="inferred from homology"/>
<keyword evidence="2" id="KW-1185">Reference proteome</keyword>
<sequence length="416" mass="45867">MSYRVTKLAEGLVVPSEPTPTGNLPLSSIDQTPGLRDVMVDSIHVFSHGVEPAKVIRDALSKALVPYYPIAGRIVKHDDGEMEVACTAEGAWFVEAVADFRLEDVNNLERPLMVPKEEFLPSYPPDQKGLIFMFQVTQFRCGGFSVGIISSHAMSDGLGAAQFVNAIAEMARGLPTPTVEPIWCRDAIPKFNPAKLPPGPPPILTAFDFQYSISDISSDTINEIKNAFTSETGQRCSTFDVITAMVWRARTRAIGLEPQVDVNLGFAADTRHLLRHLLPKEKGYYGNCVYPMSVTASSGKIAGSSLVEIVGLVREAKKMLPTKFAKWMAGENEEDPYKVPFDYGTFIVADWNRVGFYEVDYGWGEPAHLVPFNDSRFIGSCIVLRPPKPKQGVRLMMLCVVKEHSAAFSDEIMNLA</sequence>